<gene>
    <name evidence="1" type="ORF">NAT50_12220</name>
</gene>
<evidence type="ECO:0000313" key="1">
    <source>
        <dbReference type="EMBL" id="MCL9810122.1"/>
    </source>
</evidence>
<sequence>MNVEELKAKKGLCIKKNKIAQQGQLLTAVWRHCWFWEYLEKTPFFPI</sequence>
<organism evidence="1 2">
    <name type="scientific">Flavobacterium luminosum</name>
    <dbReference type="NCBI Taxonomy" id="2949086"/>
    <lineage>
        <taxon>Bacteria</taxon>
        <taxon>Pseudomonadati</taxon>
        <taxon>Bacteroidota</taxon>
        <taxon>Flavobacteriia</taxon>
        <taxon>Flavobacteriales</taxon>
        <taxon>Flavobacteriaceae</taxon>
        <taxon>Flavobacterium</taxon>
    </lineage>
</organism>
<evidence type="ECO:0000313" key="2">
    <source>
        <dbReference type="Proteomes" id="UP001317191"/>
    </source>
</evidence>
<proteinExistence type="predicted"/>
<keyword evidence="2" id="KW-1185">Reference proteome</keyword>
<dbReference type="EMBL" id="JAMLJM010000016">
    <property type="protein sequence ID" value="MCL9810122.1"/>
    <property type="molecule type" value="Genomic_DNA"/>
</dbReference>
<comment type="caution">
    <text evidence="1">The sequence shown here is derived from an EMBL/GenBank/DDBJ whole genome shotgun (WGS) entry which is preliminary data.</text>
</comment>
<accession>A0ABT0TRK7</accession>
<dbReference type="Proteomes" id="UP001317191">
    <property type="component" value="Unassembled WGS sequence"/>
</dbReference>
<reference evidence="1 2" key="1">
    <citation type="submission" date="2022-05" db="EMBL/GenBank/DDBJ databases">
        <title>Flavobacterium sp., isolated from activated sludge.</title>
        <authorList>
            <person name="Ran Q."/>
        </authorList>
    </citation>
    <scope>NUCLEOTIDE SEQUENCE [LARGE SCALE GENOMIC DNA]</scope>
    <source>
        <strain evidence="1 2">HXWNR70</strain>
    </source>
</reference>
<name>A0ABT0TRK7_9FLAO</name>
<protein>
    <submittedName>
        <fullName evidence="1">Uncharacterized protein</fullName>
    </submittedName>
</protein>